<keyword evidence="5" id="KW-1185">Reference proteome</keyword>
<reference evidence="5" key="1">
    <citation type="submission" date="2017-08" db="EMBL/GenBank/DDBJ databases">
        <title>Mesorhizobium wenxinae sp. nov., a novel rhizobial species isolated from root nodules of chickpea (Cicer arietinum L.).</title>
        <authorList>
            <person name="Zhang J."/>
        </authorList>
    </citation>
    <scope>NUCLEOTIDE SEQUENCE [LARGE SCALE GENOMIC DNA]</scope>
    <source>
        <strain evidence="5">USDA 3392</strain>
    </source>
</reference>
<dbReference type="AlphaFoldDB" id="A0AB36R2N4"/>
<evidence type="ECO:0000256" key="1">
    <source>
        <dbReference type="ARBA" id="ARBA00006174"/>
    </source>
</evidence>
<protein>
    <recommendedName>
        <fullName evidence="6">2-methylcitrate dehydratase</fullName>
    </recommendedName>
</protein>
<dbReference type="InterPro" id="IPR045336">
    <property type="entry name" value="MmgE_PrpD_N"/>
</dbReference>
<dbReference type="Pfam" id="PF03972">
    <property type="entry name" value="MmgE_PrpD_N"/>
    <property type="match status" value="1"/>
</dbReference>
<dbReference type="Gene3D" id="3.30.1330.120">
    <property type="entry name" value="2-methylcitrate dehydratase PrpD"/>
    <property type="match status" value="1"/>
</dbReference>
<proteinExistence type="inferred from homology"/>
<dbReference type="PANTHER" id="PTHR16943">
    <property type="entry name" value="2-METHYLCITRATE DEHYDRATASE-RELATED"/>
    <property type="match status" value="1"/>
</dbReference>
<dbReference type="InterPro" id="IPR042188">
    <property type="entry name" value="MmgE/PrpD_sf_2"/>
</dbReference>
<dbReference type="InterPro" id="IPR045337">
    <property type="entry name" value="MmgE_PrpD_C"/>
</dbReference>
<name>A0AB36R2N4_9HYPH</name>
<dbReference type="EMBL" id="NPKI01000043">
    <property type="protein sequence ID" value="PAP98605.1"/>
    <property type="molecule type" value="Genomic_DNA"/>
</dbReference>
<dbReference type="Pfam" id="PF19305">
    <property type="entry name" value="MmgE_PrpD_C"/>
    <property type="match status" value="1"/>
</dbReference>
<feature type="domain" description="MmgE/PrpD C-terminal" evidence="3">
    <location>
        <begin position="281"/>
        <end position="450"/>
    </location>
</feature>
<feature type="domain" description="MmgE/PrpD N-terminal" evidence="2">
    <location>
        <begin position="26"/>
        <end position="261"/>
    </location>
</feature>
<evidence type="ECO:0000259" key="3">
    <source>
        <dbReference type="Pfam" id="PF19305"/>
    </source>
</evidence>
<dbReference type="Proteomes" id="UP000216215">
    <property type="component" value="Unassembled WGS sequence"/>
</dbReference>
<comment type="similarity">
    <text evidence="1">Belongs to the PrpD family.</text>
</comment>
<dbReference type="InterPro" id="IPR042183">
    <property type="entry name" value="MmgE/PrpD_sf_1"/>
</dbReference>
<evidence type="ECO:0008006" key="6">
    <source>
        <dbReference type="Google" id="ProtNLM"/>
    </source>
</evidence>
<dbReference type="GO" id="GO:0016829">
    <property type="term" value="F:lyase activity"/>
    <property type="evidence" value="ECO:0007669"/>
    <property type="project" value="InterPro"/>
</dbReference>
<sequence length="465" mass="49746">MPRARGSGRNSDAAKGARSIYMDAVEFIHGVEPDTIPSDVKRHAKRFLLDLIGVAAAGSKLDASRIMRETALQLFAAPQQGSRLFFDGRSASIAGAALANAMTIDSFDAHDGHPLTKGHAGCGVLAGLLAFLESRMPENAKPRSGADMLADLIVGYEIAIRSGIALHGTVADYHTSGAWVALGVAAVGVRTMGLPHGQTRHALGIAEYNGPRSQMMRCIEHPTMVKDGSGWGAMVGATAAVLAGKGFTGAPAITTEREDVSEWWSDLGIRWRLSEQYIKAYPVCRWAQPAMEAAAALRRGHSFNLGAIEGVTIRIFREASKLAARSPRTTEEAQYSLPFPVAALLVRGQVGPAEIDGAALRDPELLRLSNLITLVEASEYSSRFPAERWADATIVLKNGERLVSQPAVARGSAENPLSDQEISAKFHMLMRASGQQSRAAEIEDMVMSIDKLTASAHLVDSIMAR</sequence>
<dbReference type="InterPro" id="IPR005656">
    <property type="entry name" value="MmgE_PrpD"/>
</dbReference>
<dbReference type="InterPro" id="IPR036148">
    <property type="entry name" value="MmgE/PrpD_sf"/>
</dbReference>
<evidence type="ECO:0000313" key="5">
    <source>
        <dbReference type="Proteomes" id="UP000216215"/>
    </source>
</evidence>
<comment type="caution">
    <text evidence="4">The sequence shown here is derived from an EMBL/GenBank/DDBJ whole genome shotgun (WGS) entry which is preliminary data.</text>
</comment>
<accession>A0AB36R2N4</accession>
<dbReference type="SUPFAM" id="SSF103378">
    <property type="entry name" value="2-methylcitrate dehydratase PrpD"/>
    <property type="match status" value="1"/>
</dbReference>
<evidence type="ECO:0000259" key="2">
    <source>
        <dbReference type="Pfam" id="PF03972"/>
    </source>
</evidence>
<dbReference type="PANTHER" id="PTHR16943:SF8">
    <property type="entry name" value="2-METHYLCITRATE DEHYDRATASE"/>
    <property type="match status" value="1"/>
</dbReference>
<evidence type="ECO:0000313" key="4">
    <source>
        <dbReference type="EMBL" id="PAP98605.1"/>
    </source>
</evidence>
<organism evidence="4 5">
    <name type="scientific">Mesorhizobium mediterraneum</name>
    <dbReference type="NCBI Taxonomy" id="43617"/>
    <lineage>
        <taxon>Bacteria</taxon>
        <taxon>Pseudomonadati</taxon>
        <taxon>Pseudomonadota</taxon>
        <taxon>Alphaproteobacteria</taxon>
        <taxon>Hyphomicrobiales</taxon>
        <taxon>Phyllobacteriaceae</taxon>
        <taxon>Mesorhizobium</taxon>
    </lineage>
</organism>
<gene>
    <name evidence="4" type="ORF">CIT25_29315</name>
</gene>
<dbReference type="Gene3D" id="1.10.4100.10">
    <property type="entry name" value="2-methylcitrate dehydratase PrpD"/>
    <property type="match status" value="1"/>
</dbReference>